<feature type="transmembrane region" description="Helical" evidence="1">
    <location>
        <begin position="112"/>
        <end position="131"/>
    </location>
</feature>
<proteinExistence type="predicted"/>
<comment type="caution">
    <text evidence="2">The sequence shown here is derived from an EMBL/GenBank/DDBJ whole genome shotgun (WGS) entry which is preliminary data.</text>
</comment>
<reference evidence="2 3" key="1">
    <citation type="submission" date="2017-10" db="EMBL/GenBank/DDBJ databases">
        <title>The draft genome sequence of Lewinella nigricans NBRC 102662.</title>
        <authorList>
            <person name="Wang K."/>
        </authorList>
    </citation>
    <scope>NUCLEOTIDE SEQUENCE [LARGE SCALE GENOMIC DNA]</scope>
    <source>
        <strain evidence="2 3">NBRC 102662</strain>
    </source>
</reference>
<dbReference type="CDD" id="cd03498">
    <property type="entry name" value="SQR_TypeB_2_TM"/>
    <property type="match status" value="1"/>
</dbReference>
<dbReference type="OrthoDB" id="9802842at2"/>
<evidence type="ECO:0000313" key="3">
    <source>
        <dbReference type="Proteomes" id="UP000223913"/>
    </source>
</evidence>
<organism evidence="2 3">
    <name type="scientific">Flavilitoribacter nigricans (strain ATCC 23147 / DSM 23189 / NBRC 102662 / NCIMB 1420 / SS-2)</name>
    <name type="common">Lewinella nigricans</name>
    <dbReference type="NCBI Taxonomy" id="1122177"/>
    <lineage>
        <taxon>Bacteria</taxon>
        <taxon>Pseudomonadati</taxon>
        <taxon>Bacteroidota</taxon>
        <taxon>Saprospiria</taxon>
        <taxon>Saprospirales</taxon>
        <taxon>Lewinellaceae</taxon>
        <taxon>Flavilitoribacter</taxon>
    </lineage>
</organism>
<protein>
    <submittedName>
        <fullName evidence="2">Succinate dehydrogenase</fullName>
    </submittedName>
</protein>
<dbReference type="EMBL" id="PDUD01000022">
    <property type="protein sequence ID" value="PHN05355.1"/>
    <property type="molecule type" value="Genomic_DNA"/>
</dbReference>
<feature type="transmembrane region" description="Helical" evidence="1">
    <location>
        <begin position="61"/>
        <end position="83"/>
    </location>
</feature>
<keyword evidence="1" id="KW-0812">Transmembrane</keyword>
<dbReference type="Gene3D" id="1.20.1300.10">
    <property type="entry name" value="Fumarate reductase/succinate dehydrogenase, transmembrane subunit"/>
    <property type="match status" value="1"/>
</dbReference>
<keyword evidence="1" id="KW-1133">Transmembrane helix</keyword>
<evidence type="ECO:0000313" key="2">
    <source>
        <dbReference type="EMBL" id="PHN05355.1"/>
    </source>
</evidence>
<dbReference type="Proteomes" id="UP000223913">
    <property type="component" value="Unassembled WGS sequence"/>
</dbReference>
<evidence type="ECO:0000256" key="1">
    <source>
        <dbReference type="SAM" id="Phobius"/>
    </source>
</evidence>
<dbReference type="GO" id="GO:0016020">
    <property type="term" value="C:membrane"/>
    <property type="evidence" value="ECO:0007669"/>
    <property type="project" value="InterPro"/>
</dbReference>
<feature type="transmembrane region" description="Helical" evidence="1">
    <location>
        <begin position="205"/>
        <end position="226"/>
    </location>
</feature>
<sequence>MSWFSTFLTSSVGRKLVMSLTGLFLIIFLVVHLIGNLQLLFDDGGEKFNLYAKFMTTNPVIKLTSYLLYAGILLHAIQGWLLWRSNANARETKYAVKVTRTVNTNSFASRNMGWLGTIIFIFILIHLYQFWLQMKMGVLEMVTYEDVEVDNLYYVVAQAFQNPLYVVFYVICMVVIAYHLLHGFQSAFQTLGLNHSKYSPLIRTVGRIYAVVVPLAFAFIPVYMYLQG</sequence>
<gene>
    <name evidence="2" type="ORF">CRP01_17730</name>
</gene>
<dbReference type="NCBIfam" id="TIGR02046">
    <property type="entry name" value="sdhC_b558_fam"/>
    <property type="match status" value="1"/>
</dbReference>
<feature type="transmembrane region" description="Helical" evidence="1">
    <location>
        <begin position="164"/>
        <end position="184"/>
    </location>
</feature>
<name>A0A2D0NA46_FLAN2</name>
<dbReference type="SUPFAM" id="SSF81343">
    <property type="entry name" value="Fumarate reductase respiratory complex transmembrane subunits"/>
    <property type="match status" value="1"/>
</dbReference>
<feature type="transmembrane region" description="Helical" evidence="1">
    <location>
        <begin position="20"/>
        <end position="41"/>
    </location>
</feature>
<dbReference type="AlphaFoldDB" id="A0A2D0NA46"/>
<dbReference type="InterPro" id="IPR011138">
    <property type="entry name" value="Cytochrome_b-558"/>
</dbReference>
<accession>A0A2D0NA46</accession>
<dbReference type="RefSeq" id="WP_099151407.1">
    <property type="nucleotide sequence ID" value="NZ_PDUD01000022.1"/>
</dbReference>
<keyword evidence="3" id="KW-1185">Reference proteome</keyword>
<keyword evidence="1" id="KW-0472">Membrane</keyword>
<dbReference type="InterPro" id="IPR034804">
    <property type="entry name" value="SQR/QFR_C/D"/>
</dbReference>